<evidence type="ECO:0000256" key="6">
    <source>
        <dbReference type="ARBA" id="ARBA00022630"/>
    </source>
</evidence>
<dbReference type="Proteomes" id="UP000617979">
    <property type="component" value="Unassembled WGS sequence"/>
</dbReference>
<dbReference type="InterPro" id="IPR012292">
    <property type="entry name" value="Globin/Proto"/>
</dbReference>
<dbReference type="Pfam" id="PF00970">
    <property type="entry name" value="FAD_binding_6"/>
    <property type="match status" value="1"/>
</dbReference>
<evidence type="ECO:0000259" key="18">
    <source>
        <dbReference type="PROSITE" id="PS51384"/>
    </source>
</evidence>
<organism evidence="19 20">
    <name type="scientific">Kroppenstedtia guangzhouensis</name>
    <dbReference type="NCBI Taxonomy" id="1274356"/>
    <lineage>
        <taxon>Bacteria</taxon>
        <taxon>Bacillati</taxon>
        <taxon>Bacillota</taxon>
        <taxon>Bacilli</taxon>
        <taxon>Bacillales</taxon>
        <taxon>Thermoactinomycetaceae</taxon>
        <taxon>Kroppenstedtia</taxon>
    </lineage>
</organism>
<comment type="cofactor">
    <cofactor evidence="15">
        <name>FAD</name>
        <dbReference type="ChEBI" id="CHEBI:57692"/>
    </cofactor>
    <text evidence="15">Binds 1 FAD per subunit.</text>
</comment>
<comment type="domain">
    <text evidence="15">Consists of two distinct domains; an N-terminal heme-containing oxygen-binding domain and a C-terminal reductase domain with binding sites for FAD and NAD(P)H.</text>
</comment>
<comment type="caution">
    <text evidence="19">The sequence shown here is derived from an EMBL/GenBank/DDBJ whole genome shotgun (WGS) entry which is preliminary data.</text>
</comment>
<dbReference type="Gene3D" id="2.40.30.10">
    <property type="entry name" value="Translation factors"/>
    <property type="match status" value="1"/>
</dbReference>
<feature type="domain" description="FAD-binding FR-type" evidence="18">
    <location>
        <begin position="152"/>
        <end position="263"/>
    </location>
</feature>
<dbReference type="PANTHER" id="PTHR43396">
    <property type="entry name" value="FLAVOHEMOPROTEIN"/>
    <property type="match status" value="1"/>
</dbReference>
<evidence type="ECO:0000256" key="4">
    <source>
        <dbReference type="ARBA" id="ARBA00022617"/>
    </source>
</evidence>
<dbReference type="Gene3D" id="1.10.490.10">
    <property type="entry name" value="Globins"/>
    <property type="match status" value="1"/>
</dbReference>
<dbReference type="InterPro" id="IPR017927">
    <property type="entry name" value="FAD-bd_FR_type"/>
</dbReference>
<dbReference type="InterPro" id="IPR009050">
    <property type="entry name" value="Globin-like_sf"/>
</dbReference>
<proteinExistence type="inferred from homology"/>
<keyword evidence="3 15" id="KW-0813">Transport</keyword>
<dbReference type="SUPFAM" id="SSF46458">
    <property type="entry name" value="Globin-like"/>
    <property type="match status" value="1"/>
</dbReference>
<feature type="site" description="Influences the redox potential of the prosthetic heme and FAD groups" evidence="15">
    <location>
        <position position="396"/>
    </location>
</feature>
<dbReference type="InterPro" id="IPR008333">
    <property type="entry name" value="Cbr1-like_FAD-bd_dom"/>
</dbReference>
<dbReference type="RefSeq" id="WP_188431377.1">
    <property type="nucleotide sequence ID" value="NZ_BMEX01000004.1"/>
</dbReference>
<keyword evidence="20" id="KW-1185">Reference proteome</keyword>
<reference evidence="20" key="1">
    <citation type="journal article" date="2019" name="Int. J. Syst. Evol. Microbiol.">
        <title>The Global Catalogue of Microorganisms (GCM) 10K type strain sequencing project: providing services to taxonomists for standard genome sequencing and annotation.</title>
        <authorList>
            <consortium name="The Broad Institute Genomics Platform"/>
            <consortium name="The Broad Institute Genome Sequencing Center for Infectious Disease"/>
            <person name="Wu L."/>
            <person name="Ma J."/>
        </authorList>
    </citation>
    <scope>NUCLEOTIDE SEQUENCE [LARGE SCALE GENOMIC DNA]</scope>
    <source>
        <strain evidence="20">CGMCC 1.12404</strain>
    </source>
</reference>
<keyword evidence="12 15" id="KW-0520">NAD</keyword>
<dbReference type="Pfam" id="PF00042">
    <property type="entry name" value="Globin"/>
    <property type="match status" value="1"/>
</dbReference>
<dbReference type="SUPFAM" id="SSF52343">
    <property type="entry name" value="Ferredoxin reductase-like, C-terminal NADP-linked domain"/>
    <property type="match status" value="1"/>
</dbReference>
<dbReference type="NCBIfam" id="NF009805">
    <property type="entry name" value="PRK13289.1"/>
    <property type="match status" value="1"/>
</dbReference>
<evidence type="ECO:0000256" key="12">
    <source>
        <dbReference type="ARBA" id="ARBA00023027"/>
    </source>
</evidence>
<keyword evidence="6 15" id="KW-0285">Flavoprotein</keyword>
<evidence type="ECO:0000256" key="11">
    <source>
        <dbReference type="ARBA" id="ARBA00023004"/>
    </source>
</evidence>
<comment type="similarity">
    <text evidence="2 15">Belongs to the globin family. Two-domain flavohemoproteins subfamily.</text>
</comment>
<accession>A0ABQ1GF30</accession>
<comment type="catalytic activity">
    <reaction evidence="13 15">
        <text>2 nitric oxide + NADH + 2 O2 = 2 nitrate + NAD(+) + H(+)</text>
        <dbReference type="Rhea" id="RHEA:19469"/>
        <dbReference type="ChEBI" id="CHEBI:15378"/>
        <dbReference type="ChEBI" id="CHEBI:15379"/>
        <dbReference type="ChEBI" id="CHEBI:16480"/>
        <dbReference type="ChEBI" id="CHEBI:17632"/>
        <dbReference type="ChEBI" id="CHEBI:57540"/>
        <dbReference type="ChEBI" id="CHEBI:57945"/>
        <dbReference type="EC" id="1.14.12.17"/>
    </reaction>
</comment>
<name>A0ABQ1GF30_9BACL</name>
<feature type="region of interest" description="Reductase" evidence="15">
    <location>
        <begin position="149"/>
        <end position="426"/>
    </location>
</feature>
<keyword evidence="8 15" id="KW-0274">FAD</keyword>
<evidence type="ECO:0000259" key="17">
    <source>
        <dbReference type="PROSITE" id="PS01033"/>
    </source>
</evidence>
<evidence type="ECO:0000256" key="10">
    <source>
        <dbReference type="ARBA" id="ARBA00023002"/>
    </source>
</evidence>
<dbReference type="Gene3D" id="3.40.50.80">
    <property type="entry name" value="Nucleotide-binding domain of ferredoxin-NADP reductase (FNR) module"/>
    <property type="match status" value="1"/>
</dbReference>
<dbReference type="EMBL" id="BMEX01000004">
    <property type="protein sequence ID" value="GGA42495.1"/>
    <property type="molecule type" value="Genomic_DNA"/>
</dbReference>
<feature type="active site" description="Charge relay system" evidence="15">
    <location>
        <position position="137"/>
    </location>
</feature>
<feature type="binding site" description="proximal binding residue" evidence="15">
    <location>
        <position position="85"/>
    </location>
    <ligand>
        <name>heme b</name>
        <dbReference type="ChEBI" id="CHEBI:60344"/>
    </ligand>
    <ligandPart>
        <name>Fe</name>
        <dbReference type="ChEBI" id="CHEBI:18248"/>
    </ligandPart>
</feature>
<comment type="cofactor">
    <cofactor evidence="15">
        <name>heme b</name>
        <dbReference type="ChEBI" id="CHEBI:60344"/>
    </cofactor>
    <text evidence="15">Binds 1 heme b (iron(II)-protoporphyrin IX) group per subunit.</text>
</comment>
<evidence type="ECO:0000256" key="16">
    <source>
        <dbReference type="SAM" id="MobiDB-lite"/>
    </source>
</evidence>
<evidence type="ECO:0000256" key="5">
    <source>
        <dbReference type="ARBA" id="ARBA00022621"/>
    </source>
</evidence>
<keyword evidence="11 15" id="KW-0408">Iron</keyword>
<dbReference type="EC" id="1.14.12.17" evidence="15"/>
<comment type="catalytic activity">
    <reaction evidence="14 15">
        <text>2 nitric oxide + NADPH + 2 O2 = 2 nitrate + NADP(+) + H(+)</text>
        <dbReference type="Rhea" id="RHEA:19465"/>
        <dbReference type="ChEBI" id="CHEBI:15378"/>
        <dbReference type="ChEBI" id="CHEBI:15379"/>
        <dbReference type="ChEBI" id="CHEBI:16480"/>
        <dbReference type="ChEBI" id="CHEBI:17632"/>
        <dbReference type="ChEBI" id="CHEBI:57783"/>
        <dbReference type="ChEBI" id="CHEBI:58349"/>
        <dbReference type="EC" id="1.14.12.17"/>
    </reaction>
</comment>
<dbReference type="HAMAP" id="MF_01252">
    <property type="entry name" value="Hmp"/>
    <property type="match status" value="1"/>
</dbReference>
<evidence type="ECO:0000256" key="8">
    <source>
        <dbReference type="ARBA" id="ARBA00022827"/>
    </source>
</evidence>
<dbReference type="InterPro" id="IPR001433">
    <property type="entry name" value="OxRdtase_FAD/NAD-bd"/>
</dbReference>
<feature type="site" description="Involved in heme-bound ligand stabilization and O-O bond activation" evidence="15">
    <location>
        <position position="29"/>
    </location>
</feature>
<evidence type="ECO:0000313" key="20">
    <source>
        <dbReference type="Proteomes" id="UP000617979"/>
    </source>
</evidence>
<feature type="site" description="Influences the redox potential of the prosthetic heme and FAD groups" evidence="15">
    <location>
        <position position="84"/>
    </location>
</feature>
<comment type="function">
    <text evidence="15">Is involved in NO detoxification in an aerobic process, termed nitric oxide dioxygenase (NOD) reaction that utilizes O(2) and NAD(P)H to convert NO to nitrate, which protects the bacterium from various noxious nitrogen compounds. Therefore, plays a central role in the inducible response to nitrosative stress.</text>
</comment>
<dbReference type="InterPro" id="IPR023950">
    <property type="entry name" value="Hmp"/>
</dbReference>
<keyword evidence="10 15" id="KW-0560">Oxidoreductase</keyword>
<gene>
    <name evidence="15 19" type="primary">hmp</name>
    <name evidence="19" type="ORF">GCM10007416_14390</name>
</gene>
<dbReference type="InterPro" id="IPR000971">
    <property type="entry name" value="Globin"/>
</dbReference>
<sequence length="426" mass="47953">MLDQRTIEIVKSTAPVLKQNSEAIGKRFYQLLFGNHPELSNLFNQTNQKRGIQQKALAHSVYVSGEHIDQLESIQPILTRIAHKHRAIGIVPEQYPIVGENLIQAVKDVLGNQVDDEIIQAWEKTYEVLADVFIDMEQKLYRKAEDKPGGWKGFRDFIVKRKVPESDVITSFHLEAADGQPISRYQPGQYLTLRAKIPGEKYDHIRHYSLSDAPGKNEYRITVKREDAHNGNPPGLVSNYLHREVKEGDLLQFSAPAGDFVLDTASRTPVVLISGGVGLTPLLSMLNTMAETQPEREVTFIHAALNGRVHAMKEHVAQLAAQNPRFRSFVCYEKPTDEDRAAGTFDKEGYIDRPWLETVIPDTDADFYFCGPIPFMKVIYRSLLEMGVLEKQIHFEAFSPLSTLDENGGTPEKANPSPTKSPEYAG</sequence>
<feature type="region of interest" description="Disordered" evidence="16">
    <location>
        <begin position="404"/>
        <end position="426"/>
    </location>
</feature>
<dbReference type="InterPro" id="IPR039261">
    <property type="entry name" value="FNR_nucleotide-bd"/>
</dbReference>
<feature type="binding site" evidence="15">
    <location>
        <position position="190"/>
    </location>
    <ligand>
        <name>FAD</name>
        <dbReference type="ChEBI" id="CHEBI:57692"/>
    </ligand>
</feature>
<evidence type="ECO:0000313" key="19">
    <source>
        <dbReference type="EMBL" id="GGA42495.1"/>
    </source>
</evidence>
<evidence type="ECO:0000256" key="9">
    <source>
        <dbReference type="ARBA" id="ARBA00022857"/>
    </source>
</evidence>
<evidence type="ECO:0000256" key="1">
    <source>
        <dbReference type="ARBA" id="ARBA00006401"/>
    </source>
</evidence>
<evidence type="ECO:0000256" key="15">
    <source>
        <dbReference type="HAMAP-Rule" id="MF_01252"/>
    </source>
</evidence>
<dbReference type="PROSITE" id="PS01033">
    <property type="entry name" value="GLOBIN"/>
    <property type="match status" value="1"/>
</dbReference>
<dbReference type="Pfam" id="PF00175">
    <property type="entry name" value="NAD_binding_1"/>
    <property type="match status" value="1"/>
</dbReference>
<feature type="binding site" evidence="15">
    <location>
        <begin position="276"/>
        <end position="281"/>
    </location>
    <ligand>
        <name>NADP(+)</name>
        <dbReference type="ChEBI" id="CHEBI:58349"/>
    </ligand>
</feature>
<feature type="domain" description="Globin" evidence="17">
    <location>
        <begin position="1"/>
        <end position="138"/>
    </location>
</feature>
<dbReference type="CDD" id="cd06184">
    <property type="entry name" value="flavohem_like_fad_nad_binding"/>
    <property type="match status" value="1"/>
</dbReference>
<dbReference type="SUPFAM" id="SSF63380">
    <property type="entry name" value="Riboflavin synthase domain-like"/>
    <property type="match status" value="1"/>
</dbReference>
<evidence type="ECO:0000256" key="14">
    <source>
        <dbReference type="ARBA" id="ARBA00049433"/>
    </source>
</evidence>
<evidence type="ECO:0000256" key="2">
    <source>
        <dbReference type="ARBA" id="ARBA00008414"/>
    </source>
</evidence>
<evidence type="ECO:0000256" key="3">
    <source>
        <dbReference type="ARBA" id="ARBA00022448"/>
    </source>
</evidence>
<keyword evidence="4 15" id="KW-0349">Heme</keyword>
<dbReference type="InterPro" id="IPR017938">
    <property type="entry name" value="Riboflavin_synthase-like_b-brl"/>
</dbReference>
<dbReference type="CDD" id="cd14777">
    <property type="entry name" value="Yhb1-globin-like"/>
    <property type="match status" value="1"/>
</dbReference>
<keyword evidence="15" id="KW-0216">Detoxification</keyword>
<feature type="active site" description="Charge relay system" evidence="15">
    <location>
        <position position="95"/>
    </location>
</feature>
<comment type="caution">
    <text evidence="15">Lacks conserved residue(s) required for the propagation of feature annotation.</text>
</comment>
<comment type="similarity">
    <text evidence="1 15">In the C-terminal section; belongs to the flavoprotein pyridine nucleotide cytochrome reductase family.</text>
</comment>
<evidence type="ECO:0000256" key="13">
    <source>
        <dbReference type="ARBA" id="ARBA00048649"/>
    </source>
</evidence>
<keyword evidence="5 15" id="KW-0561">Oxygen transport</keyword>
<keyword evidence="9 15" id="KW-0521">NADP</keyword>
<evidence type="ECO:0000256" key="7">
    <source>
        <dbReference type="ARBA" id="ARBA00022723"/>
    </source>
</evidence>
<keyword evidence="7 15" id="KW-0479">Metal-binding</keyword>
<protein>
    <recommendedName>
        <fullName evidence="15">Flavohemoprotein</fullName>
    </recommendedName>
    <alternativeName>
        <fullName evidence="15">Flavohemoglobin</fullName>
    </alternativeName>
    <alternativeName>
        <fullName evidence="15">Hemoglobin-like protein</fullName>
    </alternativeName>
    <alternativeName>
        <fullName evidence="15">Nitric oxide dioxygenase</fullName>
        <shortName evidence="15">NO oxygenase</shortName>
        <shortName evidence="15">NOD</shortName>
        <ecNumber evidence="15">1.14.12.17</ecNumber>
    </alternativeName>
</protein>
<dbReference type="PANTHER" id="PTHR43396:SF3">
    <property type="entry name" value="FLAVOHEMOPROTEIN"/>
    <property type="match status" value="1"/>
</dbReference>
<dbReference type="PROSITE" id="PS51384">
    <property type="entry name" value="FAD_FR"/>
    <property type="match status" value="1"/>
</dbReference>